<evidence type="ECO:0000313" key="1">
    <source>
        <dbReference type="EMBL" id="MDR6784511.1"/>
    </source>
</evidence>
<evidence type="ECO:0000313" key="2">
    <source>
        <dbReference type="Proteomes" id="UP001246858"/>
    </source>
</evidence>
<name>A0ACC6KZ60_9SPHI</name>
<organism evidence="1 2">
    <name type="scientific">Pedobacter africanus</name>
    <dbReference type="NCBI Taxonomy" id="151894"/>
    <lineage>
        <taxon>Bacteria</taxon>
        <taxon>Pseudomonadati</taxon>
        <taxon>Bacteroidota</taxon>
        <taxon>Sphingobacteriia</taxon>
        <taxon>Sphingobacteriales</taxon>
        <taxon>Sphingobacteriaceae</taxon>
        <taxon>Pedobacter</taxon>
    </lineage>
</organism>
<accession>A0ACC6KZ60</accession>
<dbReference type="EMBL" id="JAVDTF010000002">
    <property type="protein sequence ID" value="MDR6784511.1"/>
    <property type="molecule type" value="Genomic_DNA"/>
</dbReference>
<sequence>MLTGRNLSEQELIGRLQAGDEAAFNALYQLHSKMLFNNIFHLVKDREVAKELLQDLYMKIWENRAGLDKEKSFKSYLFTIATHRVYDYFRRVSLDKRMKVHLIALASESYLRTDDTLQLKEVNDGIMTAINSLPPQSRAVYKLGKLEGKSHEEISAVLGISVSTVNNHMVKANKAVKAFLLKNTKMALLLISYALVNHK</sequence>
<reference evidence="1" key="1">
    <citation type="submission" date="2023-07" db="EMBL/GenBank/DDBJ databases">
        <title>Sorghum-associated microbial communities from plants grown in Nebraska, USA.</title>
        <authorList>
            <person name="Schachtman D."/>
        </authorList>
    </citation>
    <scope>NUCLEOTIDE SEQUENCE</scope>
    <source>
        <strain evidence="1">2697</strain>
    </source>
</reference>
<proteinExistence type="predicted"/>
<gene>
    <name evidence="1" type="ORF">J2X78_003076</name>
</gene>
<protein>
    <submittedName>
        <fullName evidence="1">RNA polymerase sigma-70 factor (ECF subfamily)</fullName>
    </submittedName>
</protein>
<keyword evidence="2" id="KW-1185">Reference proteome</keyword>
<comment type="caution">
    <text evidence="1">The sequence shown here is derived from an EMBL/GenBank/DDBJ whole genome shotgun (WGS) entry which is preliminary data.</text>
</comment>
<dbReference type="Proteomes" id="UP001246858">
    <property type="component" value="Unassembled WGS sequence"/>
</dbReference>